<dbReference type="AlphaFoldDB" id="A0A1S8S339"/>
<protein>
    <submittedName>
        <fullName evidence="5">Melibiose operon regulatory protein</fullName>
    </submittedName>
</protein>
<dbReference type="EMBL" id="LZZI01000064">
    <property type="protein sequence ID" value="OOM59864.1"/>
    <property type="molecule type" value="Genomic_DNA"/>
</dbReference>
<dbReference type="SUPFAM" id="SSF51182">
    <property type="entry name" value="RmlC-like cupins"/>
    <property type="match status" value="1"/>
</dbReference>
<evidence type="ECO:0000313" key="5">
    <source>
        <dbReference type="EMBL" id="OOM59864.1"/>
    </source>
</evidence>
<proteinExistence type="predicted"/>
<dbReference type="Gene3D" id="2.60.120.10">
    <property type="entry name" value="Jelly Rolls"/>
    <property type="match status" value="1"/>
</dbReference>
<dbReference type="PRINTS" id="PR00032">
    <property type="entry name" value="HTHARAC"/>
</dbReference>
<dbReference type="GO" id="GO:0043565">
    <property type="term" value="F:sequence-specific DNA binding"/>
    <property type="evidence" value="ECO:0007669"/>
    <property type="project" value="InterPro"/>
</dbReference>
<dbReference type="CDD" id="cd06996">
    <property type="entry name" value="cupin_Lmo2851-like_N"/>
    <property type="match status" value="1"/>
</dbReference>
<evidence type="ECO:0000256" key="2">
    <source>
        <dbReference type="ARBA" id="ARBA00023125"/>
    </source>
</evidence>
<dbReference type="InterPro" id="IPR018060">
    <property type="entry name" value="HTH_AraC"/>
</dbReference>
<evidence type="ECO:0000256" key="3">
    <source>
        <dbReference type="ARBA" id="ARBA00023163"/>
    </source>
</evidence>
<dbReference type="RefSeq" id="WP_077839657.1">
    <property type="nucleotide sequence ID" value="NZ_JABTAE010000001.1"/>
</dbReference>
<reference evidence="5 6" key="1">
    <citation type="submission" date="2016-05" db="EMBL/GenBank/DDBJ databases">
        <title>Microbial solvent formation.</title>
        <authorList>
            <person name="Poehlein A."/>
            <person name="Montoya Solano J.D."/>
            <person name="Flitsch S."/>
            <person name="Krabben P."/>
            <person name="Duerre P."/>
            <person name="Daniel R."/>
        </authorList>
    </citation>
    <scope>NUCLEOTIDE SEQUENCE [LARGE SCALE GENOMIC DNA]</scope>
    <source>
        <strain evidence="5 6">DSM 53</strain>
    </source>
</reference>
<evidence type="ECO:0000256" key="1">
    <source>
        <dbReference type="ARBA" id="ARBA00023015"/>
    </source>
</evidence>
<dbReference type="InterPro" id="IPR014710">
    <property type="entry name" value="RmlC-like_jellyroll"/>
</dbReference>
<dbReference type="Proteomes" id="UP000190973">
    <property type="component" value="Unassembled WGS sequence"/>
</dbReference>
<keyword evidence="1" id="KW-0805">Transcription regulation</keyword>
<organism evidence="5 6">
    <name type="scientific">Clostridium beijerinckii</name>
    <name type="common">Clostridium MP</name>
    <dbReference type="NCBI Taxonomy" id="1520"/>
    <lineage>
        <taxon>Bacteria</taxon>
        <taxon>Bacillati</taxon>
        <taxon>Bacillota</taxon>
        <taxon>Clostridia</taxon>
        <taxon>Eubacteriales</taxon>
        <taxon>Clostridiaceae</taxon>
        <taxon>Clostridium</taxon>
    </lineage>
</organism>
<dbReference type="InterPro" id="IPR011051">
    <property type="entry name" value="RmlC_Cupin_sf"/>
</dbReference>
<dbReference type="InterPro" id="IPR020449">
    <property type="entry name" value="Tscrpt_reg_AraC-type_HTH"/>
</dbReference>
<gene>
    <name evidence="5" type="primary">melR_3</name>
    <name evidence="5" type="ORF">CLBCK_32310</name>
</gene>
<dbReference type="PROSITE" id="PS01124">
    <property type="entry name" value="HTH_ARAC_FAMILY_2"/>
    <property type="match status" value="1"/>
</dbReference>
<name>A0A1S8S339_CLOBE</name>
<evidence type="ECO:0000313" key="6">
    <source>
        <dbReference type="Proteomes" id="UP000190973"/>
    </source>
</evidence>
<accession>A0A1S8S339</accession>
<dbReference type="Gene3D" id="1.10.10.60">
    <property type="entry name" value="Homeodomain-like"/>
    <property type="match status" value="2"/>
</dbReference>
<dbReference type="Pfam" id="PF12833">
    <property type="entry name" value="HTH_18"/>
    <property type="match status" value="1"/>
</dbReference>
<keyword evidence="2" id="KW-0238">DNA-binding</keyword>
<dbReference type="Pfam" id="PF07883">
    <property type="entry name" value="Cupin_2"/>
    <property type="match status" value="1"/>
</dbReference>
<dbReference type="SMART" id="SM00342">
    <property type="entry name" value="HTH_ARAC"/>
    <property type="match status" value="1"/>
</dbReference>
<dbReference type="PANTHER" id="PTHR43280:SF28">
    <property type="entry name" value="HTH-TYPE TRANSCRIPTIONAL ACTIVATOR RHAS"/>
    <property type="match status" value="1"/>
</dbReference>
<feature type="domain" description="HTH araC/xylS-type" evidence="4">
    <location>
        <begin position="221"/>
        <end position="318"/>
    </location>
</feature>
<dbReference type="GO" id="GO:0003700">
    <property type="term" value="F:DNA-binding transcription factor activity"/>
    <property type="evidence" value="ECO:0007669"/>
    <property type="project" value="InterPro"/>
</dbReference>
<sequence length="327" mass="38777">MLKEIHDKLIALTDEELSILSGENSVDRSIYTDDGNFIVDSNKLLPSGELIDIRKHIRFINFPSHNHNYIEFNYVYQGKLTQIIDNNEITLQKGELIFLNQYITHEIKASDKEDIIINFIIRPEFFDYIITLLDKENIVSKFLLTTLYTDYDEGEYLYFKVSERKNIQELLEKIIIELYTNSIMKKATIKLLVGLLLVELVKNSQDIETYSVDNYEKMLIIQSLKYIEEFYSTATLLELSEKLNQPDYKLSKLIKKHTKMTFKELLQEKKLSKAVELIKLTEYSIVEIIEFVGYENPTYFYKIFKKKFGMTPREYKMNRINNLRIKK</sequence>
<dbReference type="PANTHER" id="PTHR43280">
    <property type="entry name" value="ARAC-FAMILY TRANSCRIPTIONAL REGULATOR"/>
    <property type="match status" value="1"/>
</dbReference>
<dbReference type="InterPro" id="IPR013096">
    <property type="entry name" value="Cupin_2"/>
</dbReference>
<keyword evidence="3" id="KW-0804">Transcription</keyword>
<dbReference type="SUPFAM" id="SSF46689">
    <property type="entry name" value="Homeodomain-like"/>
    <property type="match status" value="1"/>
</dbReference>
<comment type="caution">
    <text evidence="5">The sequence shown here is derived from an EMBL/GenBank/DDBJ whole genome shotgun (WGS) entry which is preliminary data.</text>
</comment>
<evidence type="ECO:0000259" key="4">
    <source>
        <dbReference type="PROSITE" id="PS01124"/>
    </source>
</evidence>
<dbReference type="InterPro" id="IPR009057">
    <property type="entry name" value="Homeodomain-like_sf"/>
</dbReference>